<reference evidence="1 2" key="2">
    <citation type="journal article" date="2010" name="Stand. Genomic Sci.">
        <title>Complete genome sequence of Chitinophaga pinensis type strain (UQM 2034).</title>
        <authorList>
            <person name="Glavina Del Rio T."/>
            <person name="Abt B."/>
            <person name="Spring S."/>
            <person name="Lapidus A."/>
            <person name="Nolan M."/>
            <person name="Tice H."/>
            <person name="Copeland A."/>
            <person name="Cheng J.F."/>
            <person name="Chen F."/>
            <person name="Bruce D."/>
            <person name="Goodwin L."/>
            <person name="Pitluck S."/>
            <person name="Ivanova N."/>
            <person name="Mavromatis K."/>
            <person name="Mikhailova N."/>
            <person name="Pati A."/>
            <person name="Chen A."/>
            <person name="Palaniappan K."/>
            <person name="Land M."/>
            <person name="Hauser L."/>
            <person name="Chang Y.J."/>
            <person name="Jeffries C.D."/>
            <person name="Chain P."/>
            <person name="Saunders E."/>
            <person name="Detter J.C."/>
            <person name="Brettin T."/>
            <person name="Rohde M."/>
            <person name="Goker M."/>
            <person name="Bristow J."/>
            <person name="Eisen J.A."/>
            <person name="Markowitz V."/>
            <person name="Hugenholtz P."/>
            <person name="Kyrpides N.C."/>
            <person name="Klenk H.P."/>
            <person name="Lucas S."/>
        </authorList>
    </citation>
    <scope>NUCLEOTIDE SEQUENCE [LARGE SCALE GENOMIC DNA]</scope>
    <source>
        <strain evidence="2">ATCC 43595 / DSM 2588 / LMG 13176 / NBRC 15968 / NCIMB 11800 / UQM 2034</strain>
    </source>
</reference>
<reference evidence="2" key="1">
    <citation type="submission" date="2009-08" db="EMBL/GenBank/DDBJ databases">
        <title>The complete genome of Chitinophaga pinensis DSM 2588.</title>
        <authorList>
            <consortium name="US DOE Joint Genome Institute (JGI-PGF)"/>
            <person name="Lucas S."/>
            <person name="Copeland A."/>
            <person name="Lapidus A."/>
            <person name="Glavina del Rio T."/>
            <person name="Dalin E."/>
            <person name="Tice H."/>
            <person name="Bruce D."/>
            <person name="Goodwin L."/>
            <person name="Pitluck S."/>
            <person name="Kyrpides N."/>
            <person name="Mavromatis K."/>
            <person name="Ivanova N."/>
            <person name="Mikhailova N."/>
            <person name="Sims D."/>
            <person name="Meinche L."/>
            <person name="Brettin T."/>
            <person name="Detter J.C."/>
            <person name="Han C."/>
            <person name="Larimer F."/>
            <person name="Land M."/>
            <person name="Hauser L."/>
            <person name="Markowitz V."/>
            <person name="Cheng J.-F."/>
            <person name="Hugenholtz P."/>
            <person name="Woyke T."/>
            <person name="Wu D."/>
            <person name="Spring S."/>
            <person name="Klenk H.-P."/>
            <person name="Eisen J.A."/>
        </authorList>
    </citation>
    <scope>NUCLEOTIDE SEQUENCE [LARGE SCALE GENOMIC DNA]</scope>
    <source>
        <strain evidence="2">ATCC 43595 / DSM 2588 / LMG 13176 / NBRC 15968 / NCIMB 11800 / UQM 2034</strain>
    </source>
</reference>
<dbReference type="RefSeq" id="WP_012792902.1">
    <property type="nucleotide sequence ID" value="NC_013132.1"/>
</dbReference>
<evidence type="ECO:0000313" key="2">
    <source>
        <dbReference type="Proteomes" id="UP000002215"/>
    </source>
</evidence>
<protein>
    <submittedName>
        <fullName evidence="1">Uncharacterized protein</fullName>
    </submittedName>
</protein>
<name>A0A979GXR5_CHIPD</name>
<dbReference type="Proteomes" id="UP000002215">
    <property type="component" value="Chromosome"/>
</dbReference>
<dbReference type="EMBL" id="CP001699">
    <property type="protein sequence ID" value="ACU62734.1"/>
    <property type="molecule type" value="Genomic_DNA"/>
</dbReference>
<dbReference type="OrthoDB" id="9835285at2"/>
<evidence type="ECO:0000313" key="1">
    <source>
        <dbReference type="EMBL" id="ACU62734.1"/>
    </source>
</evidence>
<gene>
    <name evidence="1" type="ordered locus">Cpin_5303</name>
</gene>
<dbReference type="Pfam" id="PF19377">
    <property type="entry name" value="DUF5952"/>
    <property type="match status" value="1"/>
</dbReference>
<dbReference type="AlphaFoldDB" id="A0A979GXR5"/>
<sequence length="91" mass="10596">MRDYKLIINCEYVNETGILVNHVLKADTARKPQVYDKFMFVSKQHFKPIVIEIRDIVEVAMLPGMHVVCDGEEVDEADDIKETFYSFLVED</sequence>
<dbReference type="KEGG" id="cpi:Cpin_5303"/>
<dbReference type="InterPro" id="IPR045996">
    <property type="entry name" value="DUF5952"/>
</dbReference>
<proteinExistence type="predicted"/>
<accession>A0A979GXR5</accession>
<organism evidence="1 2">
    <name type="scientific">Chitinophaga pinensis (strain ATCC 43595 / DSM 2588 / LMG 13176 / NBRC 15968 / NCIMB 11800 / UQM 2034)</name>
    <dbReference type="NCBI Taxonomy" id="485918"/>
    <lineage>
        <taxon>Bacteria</taxon>
        <taxon>Pseudomonadati</taxon>
        <taxon>Bacteroidota</taxon>
        <taxon>Chitinophagia</taxon>
        <taxon>Chitinophagales</taxon>
        <taxon>Chitinophagaceae</taxon>
        <taxon>Chitinophaga</taxon>
    </lineage>
</organism>